<comment type="caution">
    <text evidence="3">The sequence shown here is derived from an EMBL/GenBank/DDBJ whole genome shotgun (WGS) entry which is preliminary data.</text>
</comment>
<name>A0A0C2D6E8_9BACT</name>
<feature type="chain" id="PRO_5002147661" evidence="2">
    <location>
        <begin position="22"/>
        <end position="222"/>
    </location>
</feature>
<dbReference type="EMBL" id="JMCC02000028">
    <property type="protein sequence ID" value="KIG17200.1"/>
    <property type="molecule type" value="Genomic_DNA"/>
</dbReference>
<dbReference type="Proteomes" id="UP000031599">
    <property type="component" value="Unassembled WGS sequence"/>
</dbReference>
<evidence type="ECO:0000313" key="4">
    <source>
        <dbReference type="Proteomes" id="UP000031599"/>
    </source>
</evidence>
<gene>
    <name evidence="3" type="ORF">DB30_03513</name>
</gene>
<feature type="signal peptide" evidence="2">
    <location>
        <begin position="1"/>
        <end position="21"/>
    </location>
</feature>
<protein>
    <submittedName>
        <fullName evidence="3">Uncharacterized protein</fullName>
    </submittedName>
</protein>
<accession>A0A0C2D6E8</accession>
<dbReference type="RefSeq" id="WP_052548516.1">
    <property type="nucleotide sequence ID" value="NZ_JMCC02000028.1"/>
</dbReference>
<evidence type="ECO:0000256" key="1">
    <source>
        <dbReference type="SAM" id="MobiDB-lite"/>
    </source>
</evidence>
<evidence type="ECO:0000313" key="3">
    <source>
        <dbReference type="EMBL" id="KIG17200.1"/>
    </source>
</evidence>
<sequence length="222" mass="24076">MRLRSLLLVPLLPLACSTAPATCPDPISADLGPAEPTPAKASPAPTRAPEDQPNAIDWRELWVVLMSSTVEDRSKWPSSAQAALEELCIAGCEGAGPKLILHHEIDDDGVWGSFVRVAVEFGDAVAAGDVIATWGSQSFAPRCGAHYVEVEQASVTGHGDAIWFELELLVPEMIDTCEEEERDQELSWVEDDCESCQHVPRTLRGLYTLDGLVHVEGDSFDL</sequence>
<reference evidence="3 4" key="1">
    <citation type="submission" date="2014-12" db="EMBL/GenBank/DDBJ databases">
        <title>Genome assembly of Enhygromyxa salina DSM 15201.</title>
        <authorList>
            <person name="Sharma G."/>
            <person name="Subramanian S."/>
        </authorList>
    </citation>
    <scope>NUCLEOTIDE SEQUENCE [LARGE SCALE GENOMIC DNA]</scope>
    <source>
        <strain evidence="3 4">DSM 15201</strain>
    </source>
</reference>
<keyword evidence="2" id="KW-0732">Signal</keyword>
<proteinExistence type="predicted"/>
<organism evidence="3 4">
    <name type="scientific">Enhygromyxa salina</name>
    <dbReference type="NCBI Taxonomy" id="215803"/>
    <lineage>
        <taxon>Bacteria</taxon>
        <taxon>Pseudomonadati</taxon>
        <taxon>Myxococcota</taxon>
        <taxon>Polyangia</taxon>
        <taxon>Nannocystales</taxon>
        <taxon>Nannocystaceae</taxon>
        <taxon>Enhygromyxa</taxon>
    </lineage>
</organism>
<feature type="region of interest" description="Disordered" evidence="1">
    <location>
        <begin position="27"/>
        <end position="52"/>
    </location>
</feature>
<dbReference type="AlphaFoldDB" id="A0A0C2D6E8"/>
<evidence type="ECO:0000256" key="2">
    <source>
        <dbReference type="SAM" id="SignalP"/>
    </source>
</evidence>